<dbReference type="GO" id="GO:0005886">
    <property type="term" value="C:plasma membrane"/>
    <property type="evidence" value="ECO:0007669"/>
    <property type="project" value="UniProtKB-SubCell"/>
</dbReference>
<feature type="transmembrane region" description="Helical" evidence="12">
    <location>
        <begin position="190"/>
        <end position="208"/>
    </location>
</feature>
<feature type="transmembrane region" description="Helical" evidence="12">
    <location>
        <begin position="24"/>
        <end position="46"/>
    </location>
</feature>
<evidence type="ECO:0000313" key="13">
    <source>
        <dbReference type="EMBL" id="HHF98124.1"/>
    </source>
</evidence>
<gene>
    <name evidence="12 13" type="primary">flhB</name>
    <name evidence="13" type="ORF">ENL39_01370</name>
</gene>
<evidence type="ECO:0000256" key="6">
    <source>
        <dbReference type="ARBA" id="ARBA00022692"/>
    </source>
</evidence>
<organism evidence="13">
    <name type="scientific">Aerophobetes bacterium</name>
    <dbReference type="NCBI Taxonomy" id="2030807"/>
    <lineage>
        <taxon>Bacteria</taxon>
        <taxon>Candidatus Aerophobota</taxon>
    </lineage>
</organism>
<keyword evidence="13" id="KW-0282">Flagellum</keyword>
<keyword evidence="6 12" id="KW-0812">Transmembrane</keyword>
<evidence type="ECO:0000256" key="11">
    <source>
        <dbReference type="ARBA" id="ARBA00023225"/>
    </source>
</evidence>
<keyword evidence="9 12" id="KW-1133">Transmembrane helix</keyword>
<dbReference type="Pfam" id="PF01312">
    <property type="entry name" value="Bac_export_2"/>
    <property type="match status" value="1"/>
</dbReference>
<dbReference type="Gene3D" id="6.10.250.2080">
    <property type="match status" value="1"/>
</dbReference>
<evidence type="ECO:0000256" key="1">
    <source>
        <dbReference type="ARBA" id="ARBA00004651"/>
    </source>
</evidence>
<comment type="subcellular location">
    <subcellularLocation>
        <location evidence="1">Cell membrane</location>
        <topology evidence="1">Multi-pass membrane protein</topology>
    </subcellularLocation>
</comment>
<proteinExistence type="inferred from homology"/>
<dbReference type="PANTHER" id="PTHR30531:SF12">
    <property type="entry name" value="FLAGELLAR BIOSYNTHETIC PROTEIN FLHB"/>
    <property type="match status" value="1"/>
</dbReference>
<keyword evidence="13" id="KW-0969">Cilium</keyword>
<reference evidence="13" key="1">
    <citation type="journal article" date="2020" name="mSystems">
        <title>Genome- and Community-Level Interaction Insights into Carbon Utilization and Element Cycling Functions of Hydrothermarchaeota in Hydrothermal Sediment.</title>
        <authorList>
            <person name="Zhou Z."/>
            <person name="Liu Y."/>
            <person name="Xu W."/>
            <person name="Pan J."/>
            <person name="Luo Z.H."/>
            <person name="Li M."/>
        </authorList>
    </citation>
    <scope>NUCLEOTIDE SEQUENCE [LARGE SCALE GENOMIC DNA]</scope>
    <source>
        <strain evidence="13">HyVt-92</strain>
    </source>
</reference>
<comment type="caution">
    <text evidence="13">The sequence shown here is derived from an EMBL/GenBank/DDBJ whole genome shotgun (WGS) entry which is preliminary data.</text>
</comment>
<evidence type="ECO:0000256" key="5">
    <source>
        <dbReference type="ARBA" id="ARBA00022475"/>
    </source>
</evidence>
<accession>A0A7V5HYA5</accession>
<dbReference type="GO" id="GO:0009306">
    <property type="term" value="P:protein secretion"/>
    <property type="evidence" value="ECO:0007669"/>
    <property type="project" value="InterPro"/>
</dbReference>
<feature type="transmembrane region" description="Helical" evidence="12">
    <location>
        <begin position="140"/>
        <end position="161"/>
    </location>
</feature>
<keyword evidence="10 12" id="KW-0472">Membrane</keyword>
<dbReference type="PANTHER" id="PTHR30531">
    <property type="entry name" value="FLAGELLAR BIOSYNTHETIC PROTEIN FLHB"/>
    <property type="match status" value="1"/>
</dbReference>
<dbReference type="Gene3D" id="3.40.1690.10">
    <property type="entry name" value="secretion proteins EscU"/>
    <property type="match status" value="1"/>
</dbReference>
<dbReference type="FunFam" id="3.40.1690.10:FF:000001">
    <property type="entry name" value="Flagellar biosynthetic protein FlhB"/>
    <property type="match status" value="1"/>
</dbReference>
<keyword evidence="4 12" id="KW-0813">Transport</keyword>
<comment type="function">
    <text evidence="12">Required for formation of the rod structure in the basal body of the flagellar apparatus. Together with FliI and FliH, may constitute the export apparatus of flagellin.</text>
</comment>
<sequence>MPEEDKIHPPTPRRRRRAKSRGHVVKSIEVNSAVMLAGSVLLFRFFGWSLLVRLFSIFQKFLNEFYLFAQNPWDACFIFRKTLLYTGILLLPLFLFFLVVGFVSNIAQVGFVFSFYPLVPDFDRINPVKGLKRLFSKQALVRLFISILKISFIGTFAYLVLKRELPFIFSLTGQQIPRIFLATFNLLLELLLYLCLAVVPLAFLDYLFQKRGYERELRMTREELKEEIRQTEGDPLIKSRIRRLQRQMLRSRMMQKVPQADVVITNPSHIAVALQYEREKMNAPVVVAKGRGFIAEKIKEIARRHNVPIVENRWLAQMLYKSVEIGEEIPVKFYKAVAEVLAYIYRLKDKRL</sequence>
<dbReference type="InterPro" id="IPR006135">
    <property type="entry name" value="T3SS_substrate_exporter"/>
</dbReference>
<evidence type="ECO:0000256" key="2">
    <source>
        <dbReference type="ARBA" id="ARBA00010690"/>
    </source>
</evidence>
<evidence type="ECO:0000256" key="12">
    <source>
        <dbReference type="RuleBase" id="RU364091"/>
    </source>
</evidence>
<dbReference type="InterPro" id="IPR006136">
    <property type="entry name" value="FlhB"/>
</dbReference>
<dbReference type="Proteomes" id="UP000886070">
    <property type="component" value="Unassembled WGS sequence"/>
</dbReference>
<keyword evidence="7 12" id="KW-1005">Bacterial flagellum biogenesis</keyword>
<evidence type="ECO:0000256" key="7">
    <source>
        <dbReference type="ARBA" id="ARBA00022795"/>
    </source>
</evidence>
<dbReference type="EMBL" id="DRTT01000039">
    <property type="protein sequence ID" value="HHF98124.1"/>
    <property type="molecule type" value="Genomic_DNA"/>
</dbReference>
<name>A0A7V5HYA5_UNCAE</name>
<dbReference type="AlphaFoldDB" id="A0A7V5HYA5"/>
<keyword evidence="11 12" id="KW-1006">Bacterial flagellum protein export</keyword>
<dbReference type="GO" id="GO:0044780">
    <property type="term" value="P:bacterial-type flagellum assembly"/>
    <property type="evidence" value="ECO:0007669"/>
    <property type="project" value="InterPro"/>
</dbReference>
<keyword evidence="8 12" id="KW-0653">Protein transport</keyword>
<comment type="similarity">
    <text evidence="2 12">Belongs to the type III secretion exporter family.</text>
</comment>
<evidence type="ECO:0000256" key="8">
    <source>
        <dbReference type="ARBA" id="ARBA00022927"/>
    </source>
</evidence>
<keyword evidence="13" id="KW-0966">Cell projection</keyword>
<protein>
    <recommendedName>
        <fullName evidence="3 12">Flagellar biosynthetic protein FlhB</fullName>
    </recommendedName>
</protein>
<dbReference type="PRINTS" id="PR00950">
    <property type="entry name" value="TYPE3IMSPROT"/>
</dbReference>
<feature type="transmembrane region" description="Helical" evidence="12">
    <location>
        <begin position="89"/>
        <end position="119"/>
    </location>
</feature>
<dbReference type="InterPro" id="IPR029025">
    <property type="entry name" value="T3SS_substrate_exporter_C"/>
</dbReference>
<evidence type="ECO:0000256" key="4">
    <source>
        <dbReference type="ARBA" id="ARBA00022448"/>
    </source>
</evidence>
<evidence type="ECO:0000256" key="10">
    <source>
        <dbReference type="ARBA" id="ARBA00023136"/>
    </source>
</evidence>
<evidence type="ECO:0000256" key="3">
    <source>
        <dbReference type="ARBA" id="ARBA00021622"/>
    </source>
</evidence>
<evidence type="ECO:0000256" key="9">
    <source>
        <dbReference type="ARBA" id="ARBA00022989"/>
    </source>
</evidence>
<dbReference type="NCBIfam" id="TIGR00328">
    <property type="entry name" value="flhB"/>
    <property type="match status" value="1"/>
</dbReference>
<keyword evidence="5 12" id="KW-1003">Cell membrane</keyword>
<dbReference type="SUPFAM" id="SSF160544">
    <property type="entry name" value="EscU C-terminal domain-like"/>
    <property type="match status" value="1"/>
</dbReference>